<dbReference type="OMA" id="HYAYSIS"/>
<dbReference type="KEGG" id="psoj:PHYSODRAFT_411704"/>
<proteinExistence type="predicted"/>
<dbReference type="InterPro" id="IPR009057">
    <property type="entry name" value="Homeodomain-like_sf"/>
</dbReference>
<dbReference type="Proteomes" id="UP000002640">
    <property type="component" value="Unassembled WGS sequence"/>
</dbReference>
<dbReference type="Pfam" id="PF13384">
    <property type="entry name" value="HTH_23"/>
    <property type="match status" value="1"/>
</dbReference>
<gene>
    <name evidence="1" type="ORF">PHYSODRAFT_411704</name>
</gene>
<feature type="non-terminal residue" evidence="1">
    <location>
        <position position="101"/>
    </location>
</feature>
<dbReference type="GeneID" id="20651711"/>
<name>G4Z7N5_PHYSP</name>
<evidence type="ECO:0000313" key="1">
    <source>
        <dbReference type="EMBL" id="EGZ21074.1"/>
    </source>
</evidence>
<organism evidence="1 2">
    <name type="scientific">Phytophthora sojae (strain P6497)</name>
    <name type="common">Soybean stem and root rot agent</name>
    <name type="synonym">Phytophthora megasperma f. sp. glycines</name>
    <dbReference type="NCBI Taxonomy" id="1094619"/>
    <lineage>
        <taxon>Eukaryota</taxon>
        <taxon>Sar</taxon>
        <taxon>Stramenopiles</taxon>
        <taxon>Oomycota</taxon>
        <taxon>Peronosporomycetes</taxon>
        <taxon>Peronosporales</taxon>
        <taxon>Peronosporaceae</taxon>
        <taxon>Phytophthora</taxon>
    </lineage>
</organism>
<dbReference type="InParanoid" id="G4Z7N5"/>
<reference evidence="1 2" key="1">
    <citation type="journal article" date="2006" name="Science">
        <title>Phytophthora genome sequences uncover evolutionary origins and mechanisms of pathogenesis.</title>
        <authorList>
            <person name="Tyler B.M."/>
            <person name="Tripathy S."/>
            <person name="Zhang X."/>
            <person name="Dehal P."/>
            <person name="Jiang R.H."/>
            <person name="Aerts A."/>
            <person name="Arredondo F.D."/>
            <person name="Baxter L."/>
            <person name="Bensasson D."/>
            <person name="Beynon J.L."/>
            <person name="Chapman J."/>
            <person name="Damasceno C.M."/>
            <person name="Dorrance A.E."/>
            <person name="Dou D."/>
            <person name="Dickerman A.W."/>
            <person name="Dubchak I.L."/>
            <person name="Garbelotto M."/>
            <person name="Gijzen M."/>
            <person name="Gordon S.G."/>
            <person name="Govers F."/>
            <person name="Grunwald N.J."/>
            <person name="Huang W."/>
            <person name="Ivors K.L."/>
            <person name="Jones R.W."/>
            <person name="Kamoun S."/>
            <person name="Krampis K."/>
            <person name="Lamour K.H."/>
            <person name="Lee M.K."/>
            <person name="McDonald W.H."/>
            <person name="Medina M."/>
            <person name="Meijer H.J."/>
            <person name="Nordberg E.K."/>
            <person name="Maclean D.J."/>
            <person name="Ospina-Giraldo M.D."/>
            <person name="Morris P.F."/>
            <person name="Phuntumart V."/>
            <person name="Putnam N.H."/>
            <person name="Rash S."/>
            <person name="Rose J.K."/>
            <person name="Sakihama Y."/>
            <person name="Salamov A.A."/>
            <person name="Savidor A."/>
            <person name="Scheuring C.F."/>
            <person name="Smith B.M."/>
            <person name="Sobral B.W."/>
            <person name="Terry A."/>
            <person name="Torto-Alalibo T.A."/>
            <person name="Win J."/>
            <person name="Xu Z."/>
            <person name="Zhang H."/>
            <person name="Grigoriev I.V."/>
            <person name="Rokhsar D.S."/>
            <person name="Boore J.L."/>
        </authorList>
    </citation>
    <scope>NUCLEOTIDE SEQUENCE [LARGE SCALE GENOMIC DNA]</scope>
    <source>
        <strain evidence="1 2">P6497</strain>
    </source>
</reference>
<sequence length="101" mass="11771">MYGADFRWRAIVLHYAYSISCDQVGRIFGVSGRTVSRWYCQFKENGHVYPGEQPKKPRHNEELVAFVSKYVTEHPCFYIEELQEALKQRFGYNVQGISATS</sequence>
<dbReference type="AlphaFoldDB" id="G4Z7N5"/>
<dbReference type="EMBL" id="JH159153">
    <property type="protein sequence ID" value="EGZ21074.1"/>
    <property type="molecule type" value="Genomic_DNA"/>
</dbReference>
<protein>
    <submittedName>
        <fullName evidence="1">Uncharacterized protein</fullName>
    </submittedName>
</protein>
<dbReference type="SMR" id="G4Z7N5"/>
<dbReference type="SUPFAM" id="SSF46689">
    <property type="entry name" value="Homeodomain-like"/>
    <property type="match status" value="1"/>
</dbReference>
<evidence type="ECO:0000313" key="2">
    <source>
        <dbReference type="Proteomes" id="UP000002640"/>
    </source>
</evidence>
<keyword evidence="2" id="KW-1185">Reference proteome</keyword>
<accession>G4Z7N5</accession>
<dbReference type="RefSeq" id="XP_009523791.1">
    <property type="nucleotide sequence ID" value="XM_009525496.1"/>
</dbReference>